<dbReference type="AlphaFoldDB" id="A0A0M2SS53"/>
<dbReference type="PATRIC" id="fig|1408103.3.peg.3667"/>
<dbReference type="OrthoDB" id="2966478at2"/>
<organism evidence="1 2">
    <name type="scientific">Mesobacillus campisalis</name>
    <dbReference type="NCBI Taxonomy" id="1408103"/>
    <lineage>
        <taxon>Bacteria</taxon>
        <taxon>Bacillati</taxon>
        <taxon>Bacillota</taxon>
        <taxon>Bacilli</taxon>
        <taxon>Bacillales</taxon>
        <taxon>Bacillaceae</taxon>
        <taxon>Mesobacillus</taxon>
    </lineage>
</organism>
<keyword evidence="2" id="KW-1185">Reference proteome</keyword>
<proteinExistence type="predicted"/>
<protein>
    <submittedName>
        <fullName evidence="1">Uncharacterized protein</fullName>
    </submittedName>
</protein>
<dbReference type="Pfam" id="PF19785">
    <property type="entry name" value="UPF0738"/>
    <property type="match status" value="1"/>
</dbReference>
<evidence type="ECO:0000313" key="2">
    <source>
        <dbReference type="Proteomes" id="UP000034166"/>
    </source>
</evidence>
<dbReference type="EMBL" id="LAYY01000019">
    <property type="protein sequence ID" value="KKK36978.1"/>
    <property type="molecule type" value="Genomic_DNA"/>
</dbReference>
<gene>
    <name evidence="1" type="ORF">WQ57_16480</name>
</gene>
<sequence>MKKRVLIDFAEIKNEELLLYAAEPVAIGEMKPVGQILVDSDQLSFIYLAEQDGDYTYITIPESVWTSVKTALDSNFEAYAVHGEGRLHLQGFKEEMDYVVENIKGNSNYGEKMVDRVEAVF</sequence>
<reference evidence="1 2" key="1">
    <citation type="submission" date="2015-04" db="EMBL/GenBank/DDBJ databases">
        <title>Taxonomic description and genome sequence of Bacillus campisalis sp. nov., a novel member of the genus Bacillus isolated from solar saltern.</title>
        <authorList>
            <person name="Mathan Kumar R."/>
            <person name="Kaur G."/>
            <person name="Kumar A."/>
            <person name="Singh N.K."/>
            <person name="Kaur N."/>
            <person name="Kumar N."/>
            <person name="Mayilraj S."/>
        </authorList>
    </citation>
    <scope>NUCLEOTIDE SEQUENCE [LARGE SCALE GENOMIC DNA]</scope>
    <source>
        <strain evidence="1 2">SA2-6</strain>
    </source>
</reference>
<name>A0A0M2SS53_9BACI</name>
<dbReference type="Proteomes" id="UP000034166">
    <property type="component" value="Unassembled WGS sequence"/>
</dbReference>
<dbReference type="InterPro" id="IPR020908">
    <property type="entry name" value="UPF0738"/>
</dbReference>
<comment type="caution">
    <text evidence="1">The sequence shown here is derived from an EMBL/GenBank/DDBJ whole genome shotgun (WGS) entry which is preliminary data.</text>
</comment>
<dbReference type="RefSeq" id="WP_046524862.1">
    <property type="nucleotide sequence ID" value="NZ_LAYY01000019.1"/>
</dbReference>
<evidence type="ECO:0000313" key="1">
    <source>
        <dbReference type="EMBL" id="KKK36978.1"/>
    </source>
</evidence>
<accession>A0A0M2SS53</accession>